<proteinExistence type="predicted"/>
<comment type="caution">
    <text evidence="1">The sequence shown here is derived from an EMBL/GenBank/DDBJ whole genome shotgun (WGS) entry which is preliminary data.</text>
</comment>
<accession>A0AAV4MA96</accession>
<dbReference type="EMBL" id="BPLR01019565">
    <property type="protein sequence ID" value="GIX69263.1"/>
    <property type="molecule type" value="Genomic_DNA"/>
</dbReference>
<evidence type="ECO:0000313" key="2">
    <source>
        <dbReference type="Proteomes" id="UP001054945"/>
    </source>
</evidence>
<reference evidence="1 2" key="1">
    <citation type="submission" date="2021-06" db="EMBL/GenBank/DDBJ databases">
        <title>Caerostris extrusa draft genome.</title>
        <authorList>
            <person name="Kono N."/>
            <person name="Arakawa K."/>
        </authorList>
    </citation>
    <scope>NUCLEOTIDE SEQUENCE [LARGE SCALE GENOMIC DNA]</scope>
</reference>
<dbReference type="AlphaFoldDB" id="A0AAV4MA96"/>
<sequence>METVLEAASEGIELQVPCLLQVPSISILLEGDGNSDTKFILNYIVPGTIVDPLKWRQDLRQTAAGTGSRNFNDKLRQSVREGISESETLASEILMWTLRHAVVCSLGCQGVGDGGRRGEIWLLGATVVSHFDINDCP</sequence>
<protein>
    <submittedName>
        <fullName evidence="1">Uncharacterized protein</fullName>
    </submittedName>
</protein>
<organism evidence="1 2">
    <name type="scientific">Caerostris extrusa</name>
    <name type="common">Bark spider</name>
    <name type="synonym">Caerostris bankana</name>
    <dbReference type="NCBI Taxonomy" id="172846"/>
    <lineage>
        <taxon>Eukaryota</taxon>
        <taxon>Metazoa</taxon>
        <taxon>Ecdysozoa</taxon>
        <taxon>Arthropoda</taxon>
        <taxon>Chelicerata</taxon>
        <taxon>Arachnida</taxon>
        <taxon>Araneae</taxon>
        <taxon>Araneomorphae</taxon>
        <taxon>Entelegynae</taxon>
        <taxon>Araneoidea</taxon>
        <taxon>Araneidae</taxon>
        <taxon>Caerostris</taxon>
    </lineage>
</organism>
<keyword evidence="2" id="KW-1185">Reference proteome</keyword>
<gene>
    <name evidence="1" type="ORF">CEXT_82701</name>
</gene>
<name>A0AAV4MA96_CAEEX</name>
<dbReference type="Proteomes" id="UP001054945">
    <property type="component" value="Unassembled WGS sequence"/>
</dbReference>
<evidence type="ECO:0000313" key="1">
    <source>
        <dbReference type="EMBL" id="GIX69263.1"/>
    </source>
</evidence>